<dbReference type="AlphaFoldDB" id="A0A8X6SVM1"/>
<sequence>MNSDDSDLGSLSDEDDYQGDNGSEIDDGDEDQDVTFDFSAPIQLGIHTDKFNPVSFDFQEVVLSSHCKKLQ</sequence>
<feature type="region of interest" description="Disordered" evidence="1">
    <location>
        <begin position="1"/>
        <end position="37"/>
    </location>
</feature>
<gene>
    <name evidence="2" type="ORF">TNCV_1121161</name>
</gene>
<evidence type="ECO:0000256" key="1">
    <source>
        <dbReference type="SAM" id="MobiDB-lite"/>
    </source>
</evidence>
<protein>
    <submittedName>
        <fullName evidence="2">Uncharacterized protein</fullName>
    </submittedName>
</protein>
<comment type="caution">
    <text evidence="2">The sequence shown here is derived from an EMBL/GenBank/DDBJ whole genome shotgun (WGS) entry which is preliminary data.</text>
</comment>
<dbReference type="Proteomes" id="UP000887159">
    <property type="component" value="Unassembled WGS sequence"/>
</dbReference>
<feature type="compositionally biased region" description="Acidic residues" evidence="1">
    <location>
        <begin position="1"/>
        <end position="34"/>
    </location>
</feature>
<reference evidence="2" key="1">
    <citation type="submission" date="2020-08" db="EMBL/GenBank/DDBJ databases">
        <title>Multicomponent nature underlies the extraordinary mechanical properties of spider dragline silk.</title>
        <authorList>
            <person name="Kono N."/>
            <person name="Nakamura H."/>
            <person name="Mori M."/>
            <person name="Yoshida Y."/>
            <person name="Ohtoshi R."/>
            <person name="Malay A.D."/>
            <person name="Moran D.A.P."/>
            <person name="Tomita M."/>
            <person name="Numata K."/>
            <person name="Arakawa K."/>
        </authorList>
    </citation>
    <scope>NUCLEOTIDE SEQUENCE</scope>
</reference>
<name>A0A8X6SVM1_TRICX</name>
<proteinExistence type="predicted"/>
<evidence type="ECO:0000313" key="2">
    <source>
        <dbReference type="EMBL" id="GFY20882.1"/>
    </source>
</evidence>
<keyword evidence="3" id="KW-1185">Reference proteome</keyword>
<dbReference type="EMBL" id="BMAU01021356">
    <property type="protein sequence ID" value="GFY20882.1"/>
    <property type="molecule type" value="Genomic_DNA"/>
</dbReference>
<evidence type="ECO:0000313" key="3">
    <source>
        <dbReference type="Proteomes" id="UP000887159"/>
    </source>
</evidence>
<accession>A0A8X6SVM1</accession>
<organism evidence="2 3">
    <name type="scientific">Trichonephila clavipes</name>
    <name type="common">Golden silk orbweaver</name>
    <name type="synonym">Nephila clavipes</name>
    <dbReference type="NCBI Taxonomy" id="2585209"/>
    <lineage>
        <taxon>Eukaryota</taxon>
        <taxon>Metazoa</taxon>
        <taxon>Ecdysozoa</taxon>
        <taxon>Arthropoda</taxon>
        <taxon>Chelicerata</taxon>
        <taxon>Arachnida</taxon>
        <taxon>Araneae</taxon>
        <taxon>Araneomorphae</taxon>
        <taxon>Entelegynae</taxon>
        <taxon>Araneoidea</taxon>
        <taxon>Nephilidae</taxon>
        <taxon>Trichonephila</taxon>
    </lineage>
</organism>